<evidence type="ECO:0000313" key="1">
    <source>
        <dbReference type="EMBL" id="ARX80842.1"/>
    </source>
</evidence>
<accession>A0A1Z1W352</accession>
<dbReference type="Pfam" id="PF04978">
    <property type="entry name" value="MST"/>
    <property type="match status" value="1"/>
</dbReference>
<sequence>MTDLPQGRVTRRRAELFDVTPAAGGVSPTTGSGADRFSGPATGDERALLVGVLAAQRATLALKCAGLGAELAQRSVTPSTLSLLGLVRHLADVERRWFRRVLAAADAPPLFSSPAEPDADFTGALPDPALTAAAWEAWRAEVAFAERFVTDAPHLDVEGTDSWRGTVSLRWVLIHMVEEYARHNGHADLLRERIDGAIGL</sequence>
<dbReference type="InterPro" id="IPR007061">
    <property type="entry name" value="MST-like"/>
</dbReference>
<dbReference type="SUPFAM" id="SSF109854">
    <property type="entry name" value="DinB/YfiT-like putative metalloenzymes"/>
    <property type="match status" value="1"/>
</dbReference>
<dbReference type="AlphaFoldDB" id="A0A1Z1W352"/>
<reference evidence="1 2" key="1">
    <citation type="submission" date="2017-05" db="EMBL/GenBank/DDBJ databases">
        <title>Streptomyces alboflavus Genome sequencing and assembly.</title>
        <authorList>
            <person name="Wang Y."/>
            <person name="Du B."/>
            <person name="Ding Y."/>
            <person name="Liu H."/>
            <person name="Hou Q."/>
            <person name="Liu K."/>
            <person name="Wang C."/>
            <person name="Yao L."/>
        </authorList>
    </citation>
    <scope>NUCLEOTIDE SEQUENCE [LARGE SCALE GENOMIC DNA]</scope>
    <source>
        <strain evidence="1 2">MDJK44</strain>
    </source>
</reference>
<dbReference type="Proteomes" id="UP000195880">
    <property type="component" value="Chromosome"/>
</dbReference>
<name>A0A1Z1W352_9ACTN</name>
<dbReference type="OrthoDB" id="4548523at2"/>
<dbReference type="Gene3D" id="1.20.120.450">
    <property type="entry name" value="dinb family like domain"/>
    <property type="match status" value="1"/>
</dbReference>
<gene>
    <name evidence="1" type="ORF">SMD44_00240</name>
</gene>
<dbReference type="KEGG" id="salf:SMD44_00240"/>
<dbReference type="RefSeq" id="WP_087882511.1">
    <property type="nucleotide sequence ID" value="NZ_CP021748.1"/>
</dbReference>
<protein>
    <recommendedName>
        <fullName evidence="3">Mini-circle protein</fullName>
    </recommendedName>
</protein>
<evidence type="ECO:0008006" key="3">
    <source>
        <dbReference type="Google" id="ProtNLM"/>
    </source>
</evidence>
<dbReference type="EMBL" id="CP021748">
    <property type="protein sequence ID" value="ARX80842.1"/>
    <property type="molecule type" value="Genomic_DNA"/>
</dbReference>
<evidence type="ECO:0000313" key="2">
    <source>
        <dbReference type="Proteomes" id="UP000195880"/>
    </source>
</evidence>
<proteinExistence type="predicted"/>
<dbReference type="InterPro" id="IPR034660">
    <property type="entry name" value="DinB/YfiT-like"/>
</dbReference>
<organism evidence="1 2">
    <name type="scientific">Streptomyces alboflavus</name>
    <dbReference type="NCBI Taxonomy" id="67267"/>
    <lineage>
        <taxon>Bacteria</taxon>
        <taxon>Bacillati</taxon>
        <taxon>Actinomycetota</taxon>
        <taxon>Actinomycetes</taxon>
        <taxon>Kitasatosporales</taxon>
        <taxon>Streptomycetaceae</taxon>
        <taxon>Streptomyces</taxon>
    </lineage>
</organism>
<keyword evidence="2" id="KW-1185">Reference proteome</keyword>